<evidence type="ECO:0000313" key="3">
    <source>
        <dbReference type="Proteomes" id="UP000789739"/>
    </source>
</evidence>
<protein>
    <submittedName>
        <fullName evidence="2">4134_t:CDS:1</fullName>
    </submittedName>
</protein>
<feature type="region of interest" description="Disordered" evidence="1">
    <location>
        <begin position="56"/>
        <end position="539"/>
    </location>
</feature>
<feature type="compositionally biased region" description="Polar residues" evidence="1">
    <location>
        <begin position="121"/>
        <end position="147"/>
    </location>
</feature>
<accession>A0A9N9H8J4</accession>
<sequence>MELQRERELQEEAERQREYRERQLQMQREYELEEQQEIERQLQLQQEREREREILEQQERERELQLQREREIQEQEERDREHRERQLQIQREREIYERRERDIQDSRDRATPERRDREFGQPQTPSPRSSIQVQAQQKPSRQNTPPQMVTVKDNVHDWVENQRSTVREFRENDWNEKHVRDDDYVPPKDNDWNDRDSARKTSRDTDWDNPGRKSLRDPEWFDKGGKRGGSDRGRDRDVDREVDRSRKISREEFDEMNRRGGREDWERGHNQRDERGNYPDNNWSERERRSQRESRDMDWEERNQRGRRGPRDPRDLDWDDRDRRPLRDPRDSDRDNRGTRDRRLVLNERERSNPRDYRDSEWDDRRYPSPRGSRDYEWEERGRPIRRTVHDRDWEAHNDRPSPREYDYDDRGRPIPRDPRDIDWDERASRPSEGDWDERGNRGLSRNHREFDRDDRSSRYSAKDMRDERSRVSPPGGDNNVPDNHQRASLKEGEREYDDGRALSNGPNKAQDDKPSAEGQRHLTSQPMTRVVSLPPSPEELGITDVAEELSSLREIVENLDLETDSFDEEIGLEKDDDSTITRPIRITEDTWKQLASLNNNGENGNFVYDNVEDRSDDKAAIEEGDVSESQRKTITPSDQLTDASLLSSAIETLAESVGTLNTEQSQPIVGGAETETAGSPVPKVTSARQRALRRDRLAGSPGAMSTHEKGLLFLQLP</sequence>
<feature type="compositionally biased region" description="Basic and acidic residues" evidence="1">
    <location>
        <begin position="510"/>
        <end position="521"/>
    </location>
</feature>
<organism evidence="2 3">
    <name type="scientific">Paraglomus brasilianum</name>
    <dbReference type="NCBI Taxonomy" id="144538"/>
    <lineage>
        <taxon>Eukaryota</taxon>
        <taxon>Fungi</taxon>
        <taxon>Fungi incertae sedis</taxon>
        <taxon>Mucoromycota</taxon>
        <taxon>Glomeromycotina</taxon>
        <taxon>Glomeromycetes</taxon>
        <taxon>Paraglomerales</taxon>
        <taxon>Paraglomeraceae</taxon>
        <taxon>Paraglomus</taxon>
    </lineage>
</organism>
<reference evidence="2" key="1">
    <citation type="submission" date="2021-06" db="EMBL/GenBank/DDBJ databases">
        <authorList>
            <person name="Kallberg Y."/>
            <person name="Tangrot J."/>
            <person name="Rosling A."/>
        </authorList>
    </citation>
    <scope>NUCLEOTIDE SEQUENCE</scope>
    <source>
        <strain evidence="2">BR232B</strain>
    </source>
</reference>
<feature type="region of interest" description="Disordered" evidence="1">
    <location>
        <begin position="1"/>
        <end position="20"/>
    </location>
</feature>
<feature type="non-terminal residue" evidence="2">
    <location>
        <position position="1"/>
    </location>
</feature>
<gene>
    <name evidence="2" type="ORF">PBRASI_LOCUS10807</name>
</gene>
<feature type="compositionally biased region" description="Basic and acidic residues" evidence="1">
    <location>
        <begin position="153"/>
        <end position="471"/>
    </location>
</feature>
<feature type="compositionally biased region" description="Basic and acidic residues" evidence="1">
    <location>
        <begin position="484"/>
        <end position="501"/>
    </location>
</feature>
<feature type="region of interest" description="Disordered" evidence="1">
    <location>
        <begin position="662"/>
        <end position="718"/>
    </location>
</feature>
<comment type="caution">
    <text evidence="2">The sequence shown here is derived from an EMBL/GenBank/DDBJ whole genome shotgun (WGS) entry which is preliminary data.</text>
</comment>
<dbReference type="Proteomes" id="UP000789739">
    <property type="component" value="Unassembled WGS sequence"/>
</dbReference>
<dbReference type="AlphaFoldDB" id="A0A9N9H8J4"/>
<evidence type="ECO:0000256" key="1">
    <source>
        <dbReference type="SAM" id="MobiDB-lite"/>
    </source>
</evidence>
<proteinExistence type="predicted"/>
<name>A0A9N9H8J4_9GLOM</name>
<feature type="compositionally biased region" description="Basic and acidic residues" evidence="1">
    <location>
        <begin position="56"/>
        <end position="119"/>
    </location>
</feature>
<evidence type="ECO:0000313" key="2">
    <source>
        <dbReference type="EMBL" id="CAG8661472.1"/>
    </source>
</evidence>
<dbReference type="EMBL" id="CAJVPI010003721">
    <property type="protein sequence ID" value="CAG8661472.1"/>
    <property type="molecule type" value="Genomic_DNA"/>
</dbReference>
<keyword evidence="3" id="KW-1185">Reference proteome</keyword>